<evidence type="ECO:0000313" key="2">
    <source>
        <dbReference type="EMBL" id="ALA68499.1"/>
    </source>
</evidence>
<proteinExistence type="predicted"/>
<dbReference type="Proteomes" id="UP000058446">
    <property type="component" value="Chromosome"/>
</dbReference>
<feature type="compositionally biased region" description="Polar residues" evidence="1">
    <location>
        <begin position="333"/>
        <end position="342"/>
    </location>
</feature>
<dbReference type="STRING" id="1408189.CLAC_04765"/>
<reference evidence="2 3" key="1">
    <citation type="submission" date="2013-10" db="EMBL/GenBank/DDBJ databases">
        <title>Complete genome sequence of Corynebacterium lactis DSM 45799(T), isolated from raw cow milk.</title>
        <authorList>
            <person name="Ruckert C."/>
            <person name="Albersmeier A."/>
            <person name="Lipski A."/>
            <person name="Kalinowski J."/>
        </authorList>
    </citation>
    <scope>NUCLEOTIDE SEQUENCE [LARGE SCALE GENOMIC DNA]</scope>
    <source>
        <strain evidence="2 3">RW2-5</strain>
    </source>
</reference>
<keyword evidence="3" id="KW-1185">Reference proteome</keyword>
<dbReference type="AlphaFoldDB" id="A0A0K2H386"/>
<evidence type="ECO:0000256" key="1">
    <source>
        <dbReference type="SAM" id="MobiDB-lite"/>
    </source>
</evidence>
<gene>
    <name evidence="2" type="ORF">CLAC_04765</name>
</gene>
<organism evidence="2 3">
    <name type="scientific">Corynebacterium lactis RW2-5</name>
    <dbReference type="NCBI Taxonomy" id="1408189"/>
    <lineage>
        <taxon>Bacteria</taxon>
        <taxon>Bacillati</taxon>
        <taxon>Actinomycetota</taxon>
        <taxon>Actinomycetes</taxon>
        <taxon>Mycobacteriales</taxon>
        <taxon>Corynebacteriaceae</taxon>
        <taxon>Corynebacterium</taxon>
    </lineage>
</organism>
<name>A0A0K2H386_9CORY</name>
<feature type="region of interest" description="Disordered" evidence="1">
    <location>
        <begin position="333"/>
        <end position="362"/>
    </location>
</feature>
<dbReference type="KEGG" id="clw:CLAC_04765"/>
<evidence type="ECO:0000313" key="3">
    <source>
        <dbReference type="Proteomes" id="UP000058446"/>
    </source>
</evidence>
<feature type="region of interest" description="Disordered" evidence="1">
    <location>
        <begin position="51"/>
        <end position="90"/>
    </location>
</feature>
<dbReference type="PATRIC" id="fig|1408189.4.peg.953"/>
<sequence>MLQKVMLSSMSAERRHSPSANLRGCALAAALAGTLALGGCFSPSAAPEASFSERTAEPTGVRMPKFSSPDLPETPVPTTSKEADKRGPCDTDDTTLAACLPLTTALAPLGPGETLVGTADGALSVVSPGKPSRKVAQLGSSAKQILASPSVVEDRQVFVLRENDTVARVTLFGEASPADVREMPELSEPGILGIHFDPNRSGHFINKLLMGDPGIEFKQFCHGPENMPALATAVLDGIPQLVQWSGGLIEPLGGVDLDNSIGGCAVIADRAIIAIPGAEKVVSLPIGAEHTGPSSSWRITGTPETLVDGEFGQISHVVAVPAKDGFEVWGATTNKNAGGTVSESDERVVRLPNNGAAGGSPD</sequence>
<protein>
    <recommendedName>
        <fullName evidence="4">Glucose dehydrogenase</fullName>
    </recommendedName>
</protein>
<dbReference type="EMBL" id="CP006841">
    <property type="protein sequence ID" value="ALA68499.1"/>
    <property type="molecule type" value="Genomic_DNA"/>
</dbReference>
<accession>A0A0K2H386</accession>
<evidence type="ECO:0008006" key="4">
    <source>
        <dbReference type="Google" id="ProtNLM"/>
    </source>
</evidence>